<proteinExistence type="predicted"/>
<protein>
    <recommendedName>
        <fullName evidence="3">Phasin domain-containing protein</fullName>
    </recommendedName>
</protein>
<accession>A0A0U1PWZ8</accession>
<sequence length="136" mass="15540">MTARPRPRKPSGRASLPAKWLELQVAAPQVIAHRLGRMATAGPVLSVRDQREFTHMLTEKQAAFWMSWWAMGTELCRIQSELTQASLQGVLTGQPAWIGMSWWQWPTAFQRVLESGLTPVHRRAVANARRLNRTRR</sequence>
<dbReference type="AlphaFoldDB" id="A0A0U1PWZ8"/>
<gene>
    <name evidence="1" type="ORF">AAV94_13220</name>
</gene>
<name>A0A0U1PWZ8_9BURK</name>
<evidence type="ECO:0008006" key="3">
    <source>
        <dbReference type="Google" id="ProtNLM"/>
    </source>
</evidence>
<dbReference type="InterPro" id="IPR053785">
    <property type="entry name" value="PhaP6-like"/>
</dbReference>
<dbReference type="Proteomes" id="UP000050580">
    <property type="component" value="Unassembled WGS sequence"/>
</dbReference>
<keyword evidence="2" id="KW-1185">Reference proteome</keyword>
<evidence type="ECO:0000313" key="1">
    <source>
        <dbReference type="EMBL" id="KKW67010.1"/>
    </source>
</evidence>
<reference evidence="1 2" key="1">
    <citation type="submission" date="2015-05" db="EMBL/GenBank/DDBJ databases">
        <title>Draft genome sequence of Lampropedia sp. CT6, isolated from the microbial mat of a hot water spring, located at Manikaran, India.</title>
        <authorList>
            <person name="Tripathi C."/>
            <person name="Rani P."/>
            <person name="Mahato N.K."/>
            <person name="Lal R."/>
        </authorList>
    </citation>
    <scope>NUCLEOTIDE SEQUENCE [LARGE SCALE GENOMIC DNA]</scope>
    <source>
        <strain evidence="1 2">CT6</strain>
    </source>
</reference>
<dbReference type="EMBL" id="LBNQ01000040">
    <property type="protein sequence ID" value="KKW67010.1"/>
    <property type="molecule type" value="Genomic_DNA"/>
</dbReference>
<organism evidence="1 2">
    <name type="scientific">Lampropedia cohaerens</name>
    <dbReference type="NCBI Taxonomy" id="1610491"/>
    <lineage>
        <taxon>Bacteria</taxon>
        <taxon>Pseudomonadati</taxon>
        <taxon>Pseudomonadota</taxon>
        <taxon>Betaproteobacteria</taxon>
        <taxon>Burkholderiales</taxon>
        <taxon>Comamonadaceae</taxon>
        <taxon>Lampropedia</taxon>
    </lineage>
</organism>
<dbReference type="NCBIfam" id="NF045536">
    <property type="entry name" value="phasin_PhaP6"/>
    <property type="match status" value="1"/>
</dbReference>
<dbReference type="OrthoDB" id="5625573at2"/>
<evidence type="ECO:0000313" key="2">
    <source>
        <dbReference type="Proteomes" id="UP000050580"/>
    </source>
</evidence>
<dbReference type="RefSeq" id="WP_046742675.1">
    <property type="nucleotide sequence ID" value="NZ_LBNQ01000040.1"/>
</dbReference>
<comment type="caution">
    <text evidence="1">The sequence shown here is derived from an EMBL/GenBank/DDBJ whole genome shotgun (WGS) entry which is preliminary data.</text>
</comment>